<name>A0A5N6RK92_9ROSI</name>
<reference evidence="2 3" key="1">
    <citation type="submission" date="2019-06" db="EMBL/GenBank/DDBJ databases">
        <title>A chromosomal-level reference genome of Carpinus fangiana (Coryloideae, Betulaceae).</title>
        <authorList>
            <person name="Yang X."/>
            <person name="Wang Z."/>
            <person name="Zhang L."/>
            <person name="Hao G."/>
            <person name="Liu J."/>
            <person name="Yang Y."/>
        </authorList>
    </citation>
    <scope>NUCLEOTIDE SEQUENCE [LARGE SCALE GENOMIC DNA]</scope>
    <source>
        <strain evidence="2">Cfa_2016G</strain>
        <tissue evidence="2">Leaf</tissue>
    </source>
</reference>
<dbReference type="AlphaFoldDB" id="A0A5N6RK92"/>
<proteinExistence type="predicted"/>
<sequence>MGSPRPPTKYDRRIFLLNTQNKINGFTKRAINNVYQTLPATPYLGSIKYGLKNAFDQKIPPENANALSVERQRQRDSPVAFARP</sequence>
<organism evidence="2 3">
    <name type="scientific">Carpinus fangiana</name>
    <dbReference type="NCBI Taxonomy" id="176857"/>
    <lineage>
        <taxon>Eukaryota</taxon>
        <taxon>Viridiplantae</taxon>
        <taxon>Streptophyta</taxon>
        <taxon>Embryophyta</taxon>
        <taxon>Tracheophyta</taxon>
        <taxon>Spermatophyta</taxon>
        <taxon>Magnoliopsida</taxon>
        <taxon>eudicotyledons</taxon>
        <taxon>Gunneridae</taxon>
        <taxon>Pentapetalae</taxon>
        <taxon>rosids</taxon>
        <taxon>fabids</taxon>
        <taxon>Fagales</taxon>
        <taxon>Betulaceae</taxon>
        <taxon>Carpinus</taxon>
    </lineage>
</organism>
<evidence type="ECO:0000313" key="2">
    <source>
        <dbReference type="EMBL" id="KAE8099942.1"/>
    </source>
</evidence>
<gene>
    <name evidence="2" type="ORF">FH972_017885</name>
</gene>
<dbReference type="SUPFAM" id="SSF49503">
    <property type="entry name" value="Cupredoxins"/>
    <property type="match status" value="1"/>
</dbReference>
<dbReference type="Proteomes" id="UP000327013">
    <property type="component" value="Chromosome 7"/>
</dbReference>
<dbReference type="OrthoDB" id="2121828at2759"/>
<keyword evidence="3" id="KW-1185">Reference proteome</keyword>
<evidence type="ECO:0000256" key="1">
    <source>
        <dbReference type="SAM" id="MobiDB-lite"/>
    </source>
</evidence>
<evidence type="ECO:0000313" key="3">
    <source>
        <dbReference type="Proteomes" id="UP000327013"/>
    </source>
</evidence>
<accession>A0A5N6RK92</accession>
<dbReference type="Gene3D" id="2.60.40.420">
    <property type="entry name" value="Cupredoxins - blue copper proteins"/>
    <property type="match status" value="1"/>
</dbReference>
<dbReference type="EMBL" id="CM017327">
    <property type="protein sequence ID" value="KAE8099942.1"/>
    <property type="molecule type" value="Genomic_DNA"/>
</dbReference>
<protein>
    <submittedName>
        <fullName evidence="2">Uncharacterized protein</fullName>
    </submittedName>
</protein>
<dbReference type="InterPro" id="IPR008972">
    <property type="entry name" value="Cupredoxin"/>
</dbReference>
<feature type="region of interest" description="Disordered" evidence="1">
    <location>
        <begin position="65"/>
        <end position="84"/>
    </location>
</feature>